<keyword evidence="2" id="KW-1185">Reference proteome</keyword>
<dbReference type="PANTHER" id="PTHR21503">
    <property type="entry name" value="F-BOX-CONTAINING HYPOTHETICAL PROTEIN C.ELEGANS"/>
    <property type="match status" value="1"/>
</dbReference>
<proteinExistence type="predicted"/>
<evidence type="ECO:0000259" key="1">
    <source>
        <dbReference type="Pfam" id="PF07735"/>
    </source>
</evidence>
<dbReference type="eggNOG" id="ENOG502T3DW">
    <property type="taxonomic scope" value="Eukaryota"/>
</dbReference>
<dbReference type="InterPro" id="IPR012885">
    <property type="entry name" value="F-box_Sdz-33"/>
</dbReference>
<dbReference type="AlphaFoldDB" id="A0A1I7TZ32"/>
<protein>
    <submittedName>
        <fullName evidence="3">FBA_2 domain-containing protein</fullName>
    </submittedName>
</protein>
<dbReference type="Pfam" id="PF07735">
    <property type="entry name" value="FBA_2"/>
    <property type="match status" value="1"/>
</dbReference>
<name>A0A1I7TZ32_9PELO</name>
<organism evidence="2 3">
    <name type="scientific">Caenorhabditis tropicalis</name>
    <dbReference type="NCBI Taxonomy" id="1561998"/>
    <lineage>
        <taxon>Eukaryota</taxon>
        <taxon>Metazoa</taxon>
        <taxon>Ecdysozoa</taxon>
        <taxon>Nematoda</taxon>
        <taxon>Chromadorea</taxon>
        <taxon>Rhabditida</taxon>
        <taxon>Rhabditina</taxon>
        <taxon>Rhabditomorpha</taxon>
        <taxon>Rhabditoidea</taxon>
        <taxon>Rhabditidae</taxon>
        <taxon>Peloderinae</taxon>
        <taxon>Caenorhabditis</taxon>
    </lineage>
</organism>
<sequence length="314" mass="36524">MHRLRPSYCNLVTRTTFDRKVCVEIVFSEHVKLTWMFSKCFTKKMMVPGEVISARKIDGTVLETSCKCSSINTIITFSAPLESSFQLVTSYLLYLFPCPIRKFELDMKFFSNLTSFSKLITVEKCEMLTLRAGKSSKENVEKVLNSFDGFKYFEMIGYVGEGIACEKMNGLDVLKTNDAIWLPTNIFMKLDCRKIEIGENDYLPSDINKFIKKWLNYGFENLEYLIVHMEELFEEEIEMILGDVFVEDWDPKIRHGYYRTNKTTLYDCRKGHDIIRADGKISLSLTECFTLETQSNRSSRPNISSQPFFEAMKK</sequence>
<evidence type="ECO:0000313" key="2">
    <source>
        <dbReference type="Proteomes" id="UP000095282"/>
    </source>
</evidence>
<dbReference type="Proteomes" id="UP000095282">
    <property type="component" value="Unplaced"/>
</dbReference>
<dbReference type="WBParaSite" id="Csp11.Scaffold629.g13228.t1">
    <property type="protein sequence ID" value="Csp11.Scaffold629.g13228.t1"/>
    <property type="gene ID" value="Csp11.Scaffold629.g13228"/>
</dbReference>
<accession>A0A1I7TZ32</accession>
<reference evidence="3" key="1">
    <citation type="submission" date="2016-11" db="UniProtKB">
        <authorList>
            <consortium name="WormBaseParasite"/>
        </authorList>
    </citation>
    <scope>IDENTIFICATION</scope>
</reference>
<evidence type="ECO:0000313" key="3">
    <source>
        <dbReference type="WBParaSite" id="Csp11.Scaffold629.g13228.t1"/>
    </source>
</evidence>
<feature type="domain" description="Sdz-33 F-box" evidence="1">
    <location>
        <begin position="171"/>
        <end position="225"/>
    </location>
</feature>
<dbReference type="PANTHER" id="PTHR21503:SF8">
    <property type="entry name" value="F-BOX ASSOCIATED DOMAIN-CONTAINING PROTEIN-RELATED"/>
    <property type="match status" value="1"/>
</dbReference>